<proteinExistence type="predicted"/>
<comment type="caution">
    <text evidence="1">The sequence shown here is derived from an EMBL/GenBank/DDBJ whole genome shotgun (WGS) entry which is preliminary data.</text>
</comment>
<sequence>MQIPYVGARERQRPLGKRAVKRALMETLDKRGGGMNSGESLEPWEALPLMDTETDVCFAKDITSEALQLTAEDRLGMPELSYAIGYRR</sequence>
<protein>
    <submittedName>
        <fullName evidence="1">Uncharacterized protein</fullName>
    </submittedName>
</protein>
<organism evidence="1 2">
    <name type="scientific">Trichonephila clavata</name>
    <name type="common">Joro spider</name>
    <name type="synonym">Nephila clavata</name>
    <dbReference type="NCBI Taxonomy" id="2740835"/>
    <lineage>
        <taxon>Eukaryota</taxon>
        <taxon>Metazoa</taxon>
        <taxon>Ecdysozoa</taxon>
        <taxon>Arthropoda</taxon>
        <taxon>Chelicerata</taxon>
        <taxon>Arachnida</taxon>
        <taxon>Araneae</taxon>
        <taxon>Araneomorphae</taxon>
        <taxon>Entelegynae</taxon>
        <taxon>Araneoidea</taxon>
        <taxon>Nephilidae</taxon>
        <taxon>Trichonephila</taxon>
    </lineage>
</organism>
<reference evidence="1" key="1">
    <citation type="submission" date="2020-07" db="EMBL/GenBank/DDBJ databases">
        <title>Multicomponent nature underlies the extraordinary mechanical properties of spider dragline silk.</title>
        <authorList>
            <person name="Kono N."/>
            <person name="Nakamura H."/>
            <person name="Mori M."/>
            <person name="Yoshida Y."/>
            <person name="Ohtoshi R."/>
            <person name="Malay A.D."/>
            <person name="Moran D.A.P."/>
            <person name="Tomita M."/>
            <person name="Numata K."/>
            <person name="Arakawa K."/>
        </authorList>
    </citation>
    <scope>NUCLEOTIDE SEQUENCE</scope>
</reference>
<gene>
    <name evidence="1" type="ORF">TNCT_204381</name>
</gene>
<evidence type="ECO:0000313" key="2">
    <source>
        <dbReference type="Proteomes" id="UP000887116"/>
    </source>
</evidence>
<name>A0A8X6LUG4_TRICU</name>
<dbReference type="EMBL" id="BMAO01008132">
    <property type="protein sequence ID" value="GFR21097.1"/>
    <property type="molecule type" value="Genomic_DNA"/>
</dbReference>
<dbReference type="Proteomes" id="UP000887116">
    <property type="component" value="Unassembled WGS sequence"/>
</dbReference>
<dbReference type="AlphaFoldDB" id="A0A8X6LUG4"/>
<accession>A0A8X6LUG4</accession>
<evidence type="ECO:0000313" key="1">
    <source>
        <dbReference type="EMBL" id="GFR21097.1"/>
    </source>
</evidence>
<keyword evidence="2" id="KW-1185">Reference proteome</keyword>